<dbReference type="EMBL" id="JAWHQM010000013">
    <property type="protein sequence ID" value="KAK5630022.1"/>
    <property type="molecule type" value="Genomic_DNA"/>
</dbReference>
<dbReference type="AlphaFoldDB" id="A0AAN7Z690"/>
<protein>
    <submittedName>
        <fullName evidence="1">Uncharacterized protein</fullName>
    </submittedName>
</protein>
<evidence type="ECO:0000313" key="1">
    <source>
        <dbReference type="EMBL" id="KAK5630022.1"/>
    </source>
</evidence>
<evidence type="ECO:0000313" key="2">
    <source>
        <dbReference type="Proteomes" id="UP001305414"/>
    </source>
</evidence>
<sequence>MDGSWGAEIHCTFEDINNSTGPCEDQFPVGKSVFSSVGLCKTYSGGHSSGEREASQKEGECKTTDFSIRSVVCHDG</sequence>
<name>A0AAN7Z690_9PEZI</name>
<organism evidence="1 2">
    <name type="scientific">Xylaria bambusicola</name>
    <dbReference type="NCBI Taxonomy" id="326684"/>
    <lineage>
        <taxon>Eukaryota</taxon>
        <taxon>Fungi</taxon>
        <taxon>Dikarya</taxon>
        <taxon>Ascomycota</taxon>
        <taxon>Pezizomycotina</taxon>
        <taxon>Sordariomycetes</taxon>
        <taxon>Xylariomycetidae</taxon>
        <taxon>Xylariales</taxon>
        <taxon>Xylariaceae</taxon>
        <taxon>Xylaria</taxon>
    </lineage>
</organism>
<comment type="caution">
    <text evidence="1">The sequence shown here is derived from an EMBL/GenBank/DDBJ whole genome shotgun (WGS) entry which is preliminary data.</text>
</comment>
<reference evidence="1 2" key="1">
    <citation type="submission" date="2023-10" db="EMBL/GenBank/DDBJ databases">
        <title>Draft genome sequence of Xylaria bambusicola isolate GMP-LS, the root and basal stem rot pathogen of sugarcane in Indonesia.</title>
        <authorList>
            <person name="Selvaraj P."/>
            <person name="Muralishankar V."/>
            <person name="Muruganantham S."/>
            <person name="Sp S."/>
            <person name="Haryani S."/>
            <person name="Lau K.J.X."/>
            <person name="Naqvi N.I."/>
        </authorList>
    </citation>
    <scope>NUCLEOTIDE SEQUENCE [LARGE SCALE GENOMIC DNA]</scope>
    <source>
        <strain evidence="1">GMP-LS</strain>
    </source>
</reference>
<gene>
    <name evidence="1" type="ORF">RRF57_005737</name>
</gene>
<dbReference type="Proteomes" id="UP001305414">
    <property type="component" value="Unassembled WGS sequence"/>
</dbReference>
<accession>A0AAN7Z690</accession>
<proteinExistence type="predicted"/>
<keyword evidence="2" id="KW-1185">Reference proteome</keyword>